<name>A0ABR2VE72_9PEZI</name>
<evidence type="ECO:0000256" key="1">
    <source>
        <dbReference type="SAM" id="MobiDB-lite"/>
    </source>
</evidence>
<dbReference type="EMBL" id="JARVKF010000024">
    <property type="protein sequence ID" value="KAK9425139.1"/>
    <property type="molecule type" value="Genomic_DNA"/>
</dbReference>
<dbReference type="PANTHER" id="PTHR28186">
    <property type="entry name" value="MEIOTICALLY UP-REGULATED GENE 9 PROTEIN"/>
    <property type="match status" value="1"/>
</dbReference>
<reference evidence="2 3" key="1">
    <citation type="journal article" date="2024" name="J. Plant Pathol.">
        <title>Sequence and assembly of the genome of Seiridium unicorne, isolate CBS 538.82, causal agent of cypress canker disease.</title>
        <authorList>
            <person name="Scali E."/>
            <person name="Rocca G.D."/>
            <person name="Danti R."/>
            <person name="Garbelotto M."/>
            <person name="Barberini S."/>
            <person name="Baroncelli R."/>
            <person name="Emiliani G."/>
        </authorList>
    </citation>
    <scope>NUCLEOTIDE SEQUENCE [LARGE SCALE GENOMIC DNA]</scope>
    <source>
        <strain evidence="2 3">BM-138-508</strain>
    </source>
</reference>
<feature type="region of interest" description="Disordered" evidence="1">
    <location>
        <begin position="1"/>
        <end position="272"/>
    </location>
</feature>
<feature type="compositionally biased region" description="Basic and acidic residues" evidence="1">
    <location>
        <begin position="152"/>
        <end position="168"/>
    </location>
</feature>
<dbReference type="PANTHER" id="PTHR28186:SF1">
    <property type="entry name" value="MEIOTICALLY UP-REGULATED GENE 9 PROTEIN"/>
    <property type="match status" value="1"/>
</dbReference>
<dbReference type="Pfam" id="PF10295">
    <property type="entry name" value="DUF2406"/>
    <property type="match status" value="1"/>
</dbReference>
<gene>
    <name evidence="2" type="ORF">SUNI508_03279</name>
</gene>
<keyword evidence="3" id="KW-1185">Reference proteome</keyword>
<feature type="compositionally biased region" description="Polar residues" evidence="1">
    <location>
        <begin position="358"/>
        <end position="373"/>
    </location>
</feature>
<feature type="compositionally biased region" description="Polar residues" evidence="1">
    <location>
        <begin position="309"/>
        <end position="325"/>
    </location>
</feature>
<evidence type="ECO:0000313" key="3">
    <source>
        <dbReference type="Proteomes" id="UP001408356"/>
    </source>
</evidence>
<sequence length="464" mass="51159">MASQDYNHHPLPAPPSQGQQEQQYSYSSYDQSALPQSSTTTATQQYQPRQQQPPYSQQQQSSYSQSSYPQQQQQQSQKTERQRPRSRGFSFRSDKSQKTDKSGHTGGHAHKLSGAGLQETHAEKAANRLNTKADPTLAMQEAEPSAVARAAVDFDEKPPLSSLQHKDATGAPIAEPDRSNPTRSKWERPLDTIRSFEAAYDGGPSSRQSVYRADSDSVANWNRRNSYYGSKPGRSSRYRDTRTYRMKPDSNGPRFPQESYYGGRSATNLRPDSTMFDPRGSAMMGGARDIYFDGFDSGQGPQNGGNGARNRSSRMQTEPYTSTHPAANRNVYPAPNNHRSYETVASGSGSASYGEPSGYQTDPTSSENSSINRRSPPKRQDPRNDYGISFGQTPGYRPPTLGQPASQPRTMPDNSQAGPPPPPPKGGGTLLRKGSKVSDVPAAQRPEVGDKRKSWFSRRFSKNS</sequence>
<feature type="region of interest" description="Disordered" evidence="1">
    <location>
        <begin position="293"/>
        <end position="464"/>
    </location>
</feature>
<feature type="compositionally biased region" description="Basic residues" evidence="1">
    <location>
        <begin position="454"/>
        <end position="464"/>
    </location>
</feature>
<feature type="compositionally biased region" description="Basic and acidic residues" evidence="1">
    <location>
        <begin position="92"/>
        <end position="103"/>
    </location>
</feature>
<feature type="compositionally biased region" description="Basic and acidic residues" evidence="1">
    <location>
        <begin position="175"/>
        <end position="191"/>
    </location>
</feature>
<dbReference type="InterPro" id="IPR018809">
    <property type="entry name" value="DUF2406"/>
</dbReference>
<feature type="compositionally biased region" description="Basic and acidic residues" evidence="1">
    <location>
        <begin position="237"/>
        <end position="248"/>
    </location>
</feature>
<dbReference type="Proteomes" id="UP001408356">
    <property type="component" value="Unassembled WGS sequence"/>
</dbReference>
<feature type="compositionally biased region" description="Low complexity" evidence="1">
    <location>
        <begin position="16"/>
        <end position="77"/>
    </location>
</feature>
<feature type="compositionally biased region" description="Polar residues" evidence="1">
    <location>
        <begin position="403"/>
        <end position="417"/>
    </location>
</feature>
<organism evidence="2 3">
    <name type="scientific">Seiridium unicorne</name>
    <dbReference type="NCBI Taxonomy" id="138068"/>
    <lineage>
        <taxon>Eukaryota</taxon>
        <taxon>Fungi</taxon>
        <taxon>Dikarya</taxon>
        <taxon>Ascomycota</taxon>
        <taxon>Pezizomycotina</taxon>
        <taxon>Sordariomycetes</taxon>
        <taxon>Xylariomycetidae</taxon>
        <taxon>Amphisphaeriales</taxon>
        <taxon>Sporocadaceae</taxon>
        <taxon>Seiridium</taxon>
    </lineage>
</organism>
<accession>A0ABR2VE72</accession>
<evidence type="ECO:0000313" key="2">
    <source>
        <dbReference type="EMBL" id="KAK9425139.1"/>
    </source>
</evidence>
<comment type="caution">
    <text evidence="2">The sequence shown here is derived from an EMBL/GenBank/DDBJ whole genome shotgun (WGS) entry which is preliminary data.</text>
</comment>
<proteinExistence type="predicted"/>
<protein>
    <submittedName>
        <fullName evidence="2">Uncharacterized protein</fullName>
    </submittedName>
</protein>
<feature type="compositionally biased region" description="Polar residues" evidence="1">
    <location>
        <begin position="217"/>
        <end position="228"/>
    </location>
</feature>